<evidence type="ECO:0000313" key="2">
    <source>
        <dbReference type="EMBL" id="MBM7123447.1"/>
    </source>
</evidence>
<reference evidence="2 3" key="1">
    <citation type="submission" date="2020-10" db="EMBL/GenBank/DDBJ databases">
        <title>Phylogeny of dyella-like bacteria.</title>
        <authorList>
            <person name="Fu J."/>
        </authorList>
    </citation>
    <scope>NUCLEOTIDE SEQUENCE [LARGE SCALE GENOMIC DNA]</scope>
    <source>
        <strain evidence="2 3">THG-B117</strain>
    </source>
</reference>
<keyword evidence="3" id="KW-1185">Reference proteome</keyword>
<dbReference type="InterPro" id="IPR011051">
    <property type="entry name" value="RmlC_Cupin_sf"/>
</dbReference>
<dbReference type="InterPro" id="IPR014710">
    <property type="entry name" value="RmlC-like_jellyroll"/>
</dbReference>
<dbReference type="RefSeq" id="WP_204637904.1">
    <property type="nucleotide sequence ID" value="NZ_CP183983.1"/>
</dbReference>
<dbReference type="Gene3D" id="2.60.120.10">
    <property type="entry name" value="Jelly Rolls"/>
    <property type="match status" value="1"/>
</dbReference>
<sequence length="98" mass="10597">MMPIRLVDVAAQLPEAWSSSVLARFGDARLKLLRMDDAAYPEEVHEYDEALLVLDGVMLLGIRGQVLPVQAGELYVVPAGLPHSVEGGSRGTLLIIDT</sequence>
<accession>A0ABS2JY85</accession>
<dbReference type="EMBL" id="JADIKC010000012">
    <property type="protein sequence ID" value="MBM7123447.1"/>
    <property type="molecule type" value="Genomic_DNA"/>
</dbReference>
<dbReference type="InterPro" id="IPR013096">
    <property type="entry name" value="Cupin_2"/>
</dbReference>
<dbReference type="Pfam" id="PF07883">
    <property type="entry name" value="Cupin_2"/>
    <property type="match status" value="1"/>
</dbReference>
<name>A0ABS2JY85_9GAMM</name>
<evidence type="ECO:0000313" key="3">
    <source>
        <dbReference type="Proteomes" id="UP001430065"/>
    </source>
</evidence>
<comment type="caution">
    <text evidence="2">The sequence shown here is derived from an EMBL/GenBank/DDBJ whole genome shotgun (WGS) entry which is preliminary data.</text>
</comment>
<organism evidence="2 3">
    <name type="scientific">Dyella kyungheensis</name>
    <dbReference type="NCBI Taxonomy" id="1242174"/>
    <lineage>
        <taxon>Bacteria</taxon>
        <taxon>Pseudomonadati</taxon>
        <taxon>Pseudomonadota</taxon>
        <taxon>Gammaproteobacteria</taxon>
        <taxon>Lysobacterales</taxon>
        <taxon>Rhodanobacteraceae</taxon>
        <taxon>Dyella</taxon>
    </lineage>
</organism>
<dbReference type="SUPFAM" id="SSF51182">
    <property type="entry name" value="RmlC-like cupins"/>
    <property type="match status" value="1"/>
</dbReference>
<protein>
    <submittedName>
        <fullName evidence="2">Cupin domain-containing protein</fullName>
    </submittedName>
</protein>
<gene>
    <name evidence="2" type="ORF">ISP20_19950</name>
</gene>
<evidence type="ECO:0000259" key="1">
    <source>
        <dbReference type="Pfam" id="PF07883"/>
    </source>
</evidence>
<dbReference type="Proteomes" id="UP001430065">
    <property type="component" value="Unassembled WGS sequence"/>
</dbReference>
<proteinExistence type="predicted"/>
<feature type="domain" description="Cupin type-2" evidence="1">
    <location>
        <begin position="40"/>
        <end position="89"/>
    </location>
</feature>